<dbReference type="Gene3D" id="3.30.1330.30">
    <property type="match status" value="1"/>
</dbReference>
<dbReference type="SUPFAM" id="SSF160515">
    <property type="entry name" value="YueI-like"/>
    <property type="match status" value="1"/>
</dbReference>
<dbReference type="Proteomes" id="UP001519418">
    <property type="component" value="Unassembled WGS sequence"/>
</dbReference>
<accession>A0ABS5QR03</accession>
<feature type="region of interest" description="Disordered" evidence="1">
    <location>
        <begin position="1"/>
        <end position="22"/>
    </location>
</feature>
<dbReference type="EMBL" id="JAAMFI010000004">
    <property type="protein sequence ID" value="MBS9335619.1"/>
    <property type="molecule type" value="Genomic_DNA"/>
</dbReference>
<evidence type="ECO:0000313" key="2">
    <source>
        <dbReference type="EMBL" id="MBS9335619.1"/>
    </source>
</evidence>
<gene>
    <name evidence="2" type="ORF">G6R27_06225</name>
</gene>
<name>A0ABS5QR03_9LACO</name>
<dbReference type="InterPro" id="IPR012543">
    <property type="entry name" value="DUF1694"/>
</dbReference>
<comment type="caution">
    <text evidence="2">The sequence shown here is derived from an EMBL/GenBank/DDBJ whole genome shotgun (WGS) entry which is preliminary data.</text>
</comment>
<keyword evidence="3" id="KW-1185">Reference proteome</keyword>
<evidence type="ECO:0000313" key="3">
    <source>
        <dbReference type="Proteomes" id="UP001519418"/>
    </source>
</evidence>
<sequence length="122" mass="13713">MDVNDRLEQNQNGSGPNLKPDEKRRYLGTFRERVVLAIKVSQVGSERSKVVLSEKLRAYPNATLLIDQDLAGDAYMDYLKLVIQAGNAYSLLSNHDVSKQTDDPYAFVLAEKKAIDLDNIEI</sequence>
<dbReference type="Pfam" id="PF07997">
    <property type="entry name" value="DUF1694"/>
    <property type="match status" value="1"/>
</dbReference>
<proteinExistence type="predicted"/>
<reference evidence="2 3" key="1">
    <citation type="submission" date="2020-02" db="EMBL/GenBank/DDBJ databases">
        <title>Fructobacillus sp. isolated from paper mulberry of Taiwan.</title>
        <authorList>
            <person name="Lin S.-T."/>
        </authorList>
    </citation>
    <scope>NUCLEOTIDE SEQUENCE [LARGE SCALE GENOMIC DNA]</scope>
    <source>
        <strain evidence="2 3">M1-10</strain>
    </source>
</reference>
<evidence type="ECO:0000256" key="1">
    <source>
        <dbReference type="SAM" id="MobiDB-lite"/>
    </source>
</evidence>
<dbReference type="InterPro" id="IPR029064">
    <property type="entry name" value="Ribosomal_eL30-like_sf"/>
</dbReference>
<protein>
    <submittedName>
        <fullName evidence="2">YueI family protein</fullName>
    </submittedName>
</protein>
<organism evidence="2 3">
    <name type="scientific">Fructobacillus papyriferae</name>
    <dbReference type="NCBI Taxonomy" id="2713171"/>
    <lineage>
        <taxon>Bacteria</taxon>
        <taxon>Bacillati</taxon>
        <taxon>Bacillota</taxon>
        <taxon>Bacilli</taxon>
        <taxon>Lactobacillales</taxon>
        <taxon>Lactobacillaceae</taxon>
        <taxon>Fructobacillus</taxon>
    </lineage>
</organism>
<dbReference type="RefSeq" id="WP_213820206.1">
    <property type="nucleotide sequence ID" value="NZ_JAAMFI010000004.1"/>
</dbReference>